<dbReference type="PROSITE" id="PS50011">
    <property type="entry name" value="PROTEIN_KINASE_DOM"/>
    <property type="match status" value="1"/>
</dbReference>
<evidence type="ECO:0000256" key="3">
    <source>
        <dbReference type="ARBA" id="ARBA00022741"/>
    </source>
</evidence>
<keyword evidence="6" id="KW-0732">Signal</keyword>
<dbReference type="Proteomes" id="UP001054889">
    <property type="component" value="Unassembled WGS sequence"/>
</dbReference>
<proteinExistence type="predicted"/>
<dbReference type="SUPFAM" id="SSF56112">
    <property type="entry name" value="Protein kinase-like (PK-like)"/>
    <property type="match status" value="1"/>
</dbReference>
<dbReference type="EMBL" id="BQKI01000077">
    <property type="protein sequence ID" value="GJN24557.1"/>
    <property type="molecule type" value="Genomic_DNA"/>
</dbReference>
<keyword evidence="1" id="KW-0723">Serine/threonine-protein kinase</keyword>
<dbReference type="InterPro" id="IPR001245">
    <property type="entry name" value="Ser-Thr/Tyr_kinase_cat_dom"/>
</dbReference>
<name>A0AAV5EP12_ELECO</name>
<keyword evidence="5" id="KW-0067">ATP-binding</keyword>
<keyword evidence="4" id="KW-0418">Kinase</keyword>
<dbReference type="InterPro" id="IPR000719">
    <property type="entry name" value="Prot_kinase_dom"/>
</dbReference>
<evidence type="ECO:0000256" key="6">
    <source>
        <dbReference type="SAM" id="SignalP"/>
    </source>
</evidence>
<dbReference type="GO" id="GO:0005886">
    <property type="term" value="C:plasma membrane"/>
    <property type="evidence" value="ECO:0007669"/>
    <property type="project" value="TreeGrafter"/>
</dbReference>
<dbReference type="GO" id="GO:0005524">
    <property type="term" value="F:ATP binding"/>
    <property type="evidence" value="ECO:0007669"/>
    <property type="project" value="UniProtKB-KW"/>
</dbReference>
<evidence type="ECO:0000256" key="2">
    <source>
        <dbReference type="ARBA" id="ARBA00022679"/>
    </source>
</evidence>
<keyword evidence="2" id="KW-0808">Transferase</keyword>
<dbReference type="PANTHER" id="PTHR27002">
    <property type="entry name" value="RECEPTOR-LIKE SERINE/THREONINE-PROTEIN KINASE SD1-8"/>
    <property type="match status" value="1"/>
</dbReference>
<sequence>MLNAAKVSFILCLFSTLRTGAGLLSYDFSELENATTNFSRENKIGEGGSGQVYQVEEEMSTTKNSSFVQFTLKEIAPLEMGLLQGSLVAIKKCFEESCPERSSDFANEIRFIPLLQHKNIVKLLGYCTEANEKAWYLMFMEDAPKKLNQLVHPSLYCERGPRAEHITTCVHIALLCVQEDPADRPSMKDVVLMLNGGASMARQLVPPKKPAHRYGDGKMMPTLAELLRDDLEQCNKTMVAARAPNKTLHAHPTRHCTRSHIDEGAASIV</sequence>
<evidence type="ECO:0000256" key="4">
    <source>
        <dbReference type="ARBA" id="ARBA00022777"/>
    </source>
</evidence>
<organism evidence="8 9">
    <name type="scientific">Eleusine coracana subsp. coracana</name>
    <dbReference type="NCBI Taxonomy" id="191504"/>
    <lineage>
        <taxon>Eukaryota</taxon>
        <taxon>Viridiplantae</taxon>
        <taxon>Streptophyta</taxon>
        <taxon>Embryophyta</taxon>
        <taxon>Tracheophyta</taxon>
        <taxon>Spermatophyta</taxon>
        <taxon>Magnoliopsida</taxon>
        <taxon>Liliopsida</taxon>
        <taxon>Poales</taxon>
        <taxon>Poaceae</taxon>
        <taxon>PACMAD clade</taxon>
        <taxon>Chloridoideae</taxon>
        <taxon>Cynodonteae</taxon>
        <taxon>Eleusininae</taxon>
        <taxon>Eleusine</taxon>
    </lineage>
</organism>
<comment type="caution">
    <text evidence="8">The sequence shown here is derived from an EMBL/GenBank/DDBJ whole genome shotgun (WGS) entry which is preliminary data.</text>
</comment>
<dbReference type="InterPro" id="IPR011009">
    <property type="entry name" value="Kinase-like_dom_sf"/>
</dbReference>
<feature type="signal peptide" evidence="6">
    <location>
        <begin position="1"/>
        <end position="22"/>
    </location>
</feature>
<keyword evidence="3" id="KW-0547">Nucleotide-binding</keyword>
<evidence type="ECO:0000313" key="9">
    <source>
        <dbReference type="Proteomes" id="UP001054889"/>
    </source>
</evidence>
<evidence type="ECO:0000256" key="1">
    <source>
        <dbReference type="ARBA" id="ARBA00022527"/>
    </source>
</evidence>
<evidence type="ECO:0000256" key="5">
    <source>
        <dbReference type="ARBA" id="ARBA00022840"/>
    </source>
</evidence>
<accession>A0AAV5EP12</accession>
<dbReference type="Pfam" id="PF07714">
    <property type="entry name" value="PK_Tyr_Ser-Thr"/>
    <property type="match status" value="1"/>
</dbReference>
<feature type="domain" description="Protein kinase" evidence="7">
    <location>
        <begin position="38"/>
        <end position="269"/>
    </location>
</feature>
<keyword evidence="9" id="KW-1185">Reference proteome</keyword>
<gene>
    <name evidence="8" type="primary">gb12305</name>
    <name evidence="8" type="ORF">PR202_gb12305</name>
</gene>
<feature type="chain" id="PRO_5043652310" description="Protein kinase domain-containing protein" evidence="6">
    <location>
        <begin position="23"/>
        <end position="269"/>
    </location>
</feature>
<evidence type="ECO:0000313" key="8">
    <source>
        <dbReference type="EMBL" id="GJN24557.1"/>
    </source>
</evidence>
<evidence type="ECO:0000259" key="7">
    <source>
        <dbReference type="PROSITE" id="PS50011"/>
    </source>
</evidence>
<dbReference type="AlphaFoldDB" id="A0AAV5EP12"/>
<reference evidence="8" key="1">
    <citation type="journal article" date="2018" name="DNA Res.">
        <title>Multiple hybrid de novo genome assembly of finger millet, an orphan allotetraploid crop.</title>
        <authorList>
            <person name="Hatakeyama M."/>
            <person name="Aluri S."/>
            <person name="Balachadran M.T."/>
            <person name="Sivarajan S.R."/>
            <person name="Patrignani A."/>
            <person name="Gruter S."/>
            <person name="Poveda L."/>
            <person name="Shimizu-Inatsugi R."/>
            <person name="Baeten J."/>
            <person name="Francoijs K.J."/>
            <person name="Nataraja K.N."/>
            <person name="Reddy Y.A.N."/>
            <person name="Phadnis S."/>
            <person name="Ravikumar R.L."/>
            <person name="Schlapbach R."/>
            <person name="Sreeman S.M."/>
            <person name="Shimizu K.K."/>
        </authorList>
    </citation>
    <scope>NUCLEOTIDE SEQUENCE</scope>
</reference>
<dbReference type="GO" id="GO:0004674">
    <property type="term" value="F:protein serine/threonine kinase activity"/>
    <property type="evidence" value="ECO:0007669"/>
    <property type="project" value="UniProtKB-KW"/>
</dbReference>
<reference evidence="8" key="2">
    <citation type="submission" date="2021-12" db="EMBL/GenBank/DDBJ databases">
        <title>Resequencing data analysis of finger millet.</title>
        <authorList>
            <person name="Hatakeyama M."/>
            <person name="Aluri S."/>
            <person name="Balachadran M.T."/>
            <person name="Sivarajan S.R."/>
            <person name="Poveda L."/>
            <person name="Shimizu-Inatsugi R."/>
            <person name="Schlapbach R."/>
            <person name="Sreeman S.M."/>
            <person name="Shimizu K.K."/>
        </authorList>
    </citation>
    <scope>NUCLEOTIDE SEQUENCE</scope>
</reference>
<protein>
    <recommendedName>
        <fullName evidence="7">Protein kinase domain-containing protein</fullName>
    </recommendedName>
</protein>
<dbReference type="Gene3D" id="3.30.200.20">
    <property type="entry name" value="Phosphorylase Kinase, domain 1"/>
    <property type="match status" value="1"/>
</dbReference>